<dbReference type="Gene3D" id="1.10.443.10">
    <property type="entry name" value="Intergrase catalytic core"/>
    <property type="match status" value="1"/>
</dbReference>
<evidence type="ECO:0000256" key="2">
    <source>
        <dbReference type="ARBA" id="ARBA00023125"/>
    </source>
</evidence>
<dbReference type="PANTHER" id="PTHR30349:SF64">
    <property type="entry name" value="PROPHAGE INTEGRASE INTD-RELATED"/>
    <property type="match status" value="1"/>
</dbReference>
<organism evidence="5 6">
    <name type="scientific">Hymenobacter rigui</name>
    <dbReference type="NCBI Taxonomy" id="334424"/>
    <lineage>
        <taxon>Bacteria</taxon>
        <taxon>Pseudomonadati</taxon>
        <taxon>Bacteroidota</taxon>
        <taxon>Cytophagia</taxon>
        <taxon>Cytophagales</taxon>
        <taxon>Hymenobacteraceae</taxon>
        <taxon>Hymenobacter</taxon>
    </lineage>
</organism>
<feature type="domain" description="Tyr recombinase" evidence="4">
    <location>
        <begin position="191"/>
        <end position="374"/>
    </location>
</feature>
<dbReference type="Gene3D" id="1.10.150.130">
    <property type="match status" value="1"/>
</dbReference>
<dbReference type="InterPro" id="IPR010998">
    <property type="entry name" value="Integrase_recombinase_N"/>
</dbReference>
<evidence type="ECO:0000313" key="6">
    <source>
        <dbReference type="Proteomes" id="UP000273500"/>
    </source>
</evidence>
<dbReference type="SUPFAM" id="SSF56349">
    <property type="entry name" value="DNA breaking-rejoining enzymes"/>
    <property type="match status" value="1"/>
</dbReference>
<dbReference type="CDD" id="cd00397">
    <property type="entry name" value="DNA_BRE_C"/>
    <property type="match status" value="1"/>
</dbReference>
<reference evidence="5 6" key="1">
    <citation type="submission" date="2018-12" db="EMBL/GenBank/DDBJ databases">
        <authorList>
            <person name="Feng G."/>
            <person name="Zhu H."/>
        </authorList>
    </citation>
    <scope>NUCLEOTIDE SEQUENCE [LARGE SCALE GENOMIC DNA]</scope>
    <source>
        <strain evidence="5 6">KCTC 12533</strain>
    </source>
</reference>
<proteinExistence type="inferred from homology"/>
<gene>
    <name evidence="5" type="ORF">EI291_18795</name>
</gene>
<dbReference type="InterPro" id="IPR002104">
    <property type="entry name" value="Integrase_catalytic"/>
</dbReference>
<dbReference type="GO" id="GO:0015074">
    <property type="term" value="P:DNA integration"/>
    <property type="evidence" value="ECO:0007669"/>
    <property type="project" value="InterPro"/>
</dbReference>
<dbReference type="AlphaFoldDB" id="A0A3R9MPB5"/>
<sequence>MYAPEYEPRLFDADGDLSKRWYIDYRIWDTDKQTFVRKQYTGMNKYTTLRERRRVCKEKLAEIRQLLEEGYTAGKTPAVTLGIDPKKATVQQAIEWVVERKAAAGVGTEFYNVALRRIREYPPFASLPLKFLSLAHITSFLEQQSKRGITAKTYNNYRNSLNASFNYLVKQEILTRNPCAPTELRKVEASPIHVPYTEAERQAITAEILKRGDEQLLLYISFIYYGFIRSGSELRLLRVRDIKPRTVLVPAARAKNGKAEHVAIVRQLEAMIEKAGLRSYPPDAYVFTKEHKPGPEPVGKNWFAKRHRKVLTAVGLNDGEHTVYGYKHTGAINLYLATQDIELVRRHCRHAHAGITATYLRKLGMFDDDEQLAKMPDF</sequence>
<evidence type="ECO:0000259" key="4">
    <source>
        <dbReference type="PROSITE" id="PS51898"/>
    </source>
</evidence>
<evidence type="ECO:0000256" key="1">
    <source>
        <dbReference type="ARBA" id="ARBA00008857"/>
    </source>
</evidence>
<dbReference type="Proteomes" id="UP000273500">
    <property type="component" value="Unassembled WGS sequence"/>
</dbReference>
<evidence type="ECO:0000256" key="3">
    <source>
        <dbReference type="ARBA" id="ARBA00023172"/>
    </source>
</evidence>
<dbReference type="RefSeq" id="WP_125423700.1">
    <property type="nucleotide sequence ID" value="NZ_RWIT01000015.1"/>
</dbReference>
<keyword evidence="2" id="KW-0238">DNA-binding</keyword>
<dbReference type="PANTHER" id="PTHR30349">
    <property type="entry name" value="PHAGE INTEGRASE-RELATED"/>
    <property type="match status" value="1"/>
</dbReference>
<accession>A0A3R9MPB5</accession>
<dbReference type="GO" id="GO:0006310">
    <property type="term" value="P:DNA recombination"/>
    <property type="evidence" value="ECO:0007669"/>
    <property type="project" value="UniProtKB-KW"/>
</dbReference>
<name>A0A3R9MPB5_9BACT</name>
<dbReference type="InterPro" id="IPR011010">
    <property type="entry name" value="DNA_brk_join_enz"/>
</dbReference>
<dbReference type="EMBL" id="RWIT01000015">
    <property type="protein sequence ID" value="RSK45160.1"/>
    <property type="molecule type" value="Genomic_DNA"/>
</dbReference>
<dbReference type="GO" id="GO:0003677">
    <property type="term" value="F:DNA binding"/>
    <property type="evidence" value="ECO:0007669"/>
    <property type="project" value="UniProtKB-KW"/>
</dbReference>
<comment type="caution">
    <text evidence="5">The sequence shown here is derived from an EMBL/GenBank/DDBJ whole genome shotgun (WGS) entry which is preliminary data.</text>
</comment>
<dbReference type="InterPro" id="IPR050090">
    <property type="entry name" value="Tyrosine_recombinase_XerCD"/>
</dbReference>
<protein>
    <submittedName>
        <fullName evidence="5">Site-specific integrase</fullName>
    </submittedName>
</protein>
<dbReference type="PROSITE" id="PS51898">
    <property type="entry name" value="TYR_RECOMBINASE"/>
    <property type="match status" value="1"/>
</dbReference>
<comment type="similarity">
    <text evidence="1">Belongs to the 'phage' integrase family.</text>
</comment>
<evidence type="ECO:0000313" key="5">
    <source>
        <dbReference type="EMBL" id="RSK45160.1"/>
    </source>
</evidence>
<keyword evidence="3" id="KW-0233">DNA recombination</keyword>
<keyword evidence="6" id="KW-1185">Reference proteome</keyword>
<dbReference type="InterPro" id="IPR013762">
    <property type="entry name" value="Integrase-like_cat_sf"/>
</dbReference>
<dbReference type="OrthoDB" id="932752at2"/>